<dbReference type="HAMAP" id="MF_00238">
    <property type="entry name" value="Cytidyl_kinase_type1"/>
    <property type="match status" value="1"/>
</dbReference>
<sequence>MRSVNIAIDGPSGAGKSTLARAVAEKYGLIYLDTGAMYRAAAYFALENGVDPEDEKAVKALLPGLDMRIAYKDGVQQIYISGENVTPYLRLPHMSKAASDISAHPAVRLKLVEIQREFAATHNVVLDGRDIGTFVLPDASCKIYLTADPEVRARRRTDELIERGTPEPYEKVLEDMKRRDHNDSHRAFAPAVQAKDAVLIDTTHMTVPEVVARVGELIKEREA</sequence>
<comment type="catalytic activity">
    <reaction evidence="7 8">
        <text>CMP + ATP = CDP + ADP</text>
        <dbReference type="Rhea" id="RHEA:11600"/>
        <dbReference type="ChEBI" id="CHEBI:30616"/>
        <dbReference type="ChEBI" id="CHEBI:58069"/>
        <dbReference type="ChEBI" id="CHEBI:60377"/>
        <dbReference type="ChEBI" id="CHEBI:456216"/>
        <dbReference type="EC" id="2.7.4.25"/>
    </reaction>
</comment>
<proteinExistence type="inferred from homology"/>
<evidence type="ECO:0000256" key="4">
    <source>
        <dbReference type="ARBA" id="ARBA00022777"/>
    </source>
</evidence>
<dbReference type="GO" id="GO:0036431">
    <property type="term" value="F:dCMP kinase activity"/>
    <property type="evidence" value="ECO:0007669"/>
    <property type="project" value="InterPro"/>
</dbReference>
<feature type="domain" description="Cytidylate kinase" evidence="9">
    <location>
        <begin position="6"/>
        <end position="219"/>
    </location>
</feature>
<gene>
    <name evidence="8" type="primary">cmk</name>
    <name evidence="10" type="ORF">IAC73_05145</name>
</gene>
<dbReference type="InterPro" id="IPR027417">
    <property type="entry name" value="P-loop_NTPase"/>
</dbReference>
<keyword evidence="4 8" id="KW-0418">Kinase</keyword>
<name>A0A9D1NAQ3_9FIRM</name>
<dbReference type="AlphaFoldDB" id="A0A9D1NAQ3"/>
<evidence type="ECO:0000256" key="7">
    <source>
        <dbReference type="ARBA" id="ARBA00048478"/>
    </source>
</evidence>
<dbReference type="EC" id="2.7.4.25" evidence="8"/>
<dbReference type="GO" id="GO:0005524">
    <property type="term" value="F:ATP binding"/>
    <property type="evidence" value="ECO:0007669"/>
    <property type="project" value="UniProtKB-UniRule"/>
</dbReference>
<dbReference type="InterPro" id="IPR003136">
    <property type="entry name" value="Cytidylate_kin"/>
</dbReference>
<comment type="catalytic activity">
    <reaction evidence="6 8">
        <text>dCMP + ATP = dCDP + ADP</text>
        <dbReference type="Rhea" id="RHEA:25094"/>
        <dbReference type="ChEBI" id="CHEBI:30616"/>
        <dbReference type="ChEBI" id="CHEBI:57566"/>
        <dbReference type="ChEBI" id="CHEBI:58593"/>
        <dbReference type="ChEBI" id="CHEBI:456216"/>
        <dbReference type="EC" id="2.7.4.25"/>
    </reaction>
</comment>
<evidence type="ECO:0000256" key="5">
    <source>
        <dbReference type="ARBA" id="ARBA00022840"/>
    </source>
</evidence>
<feature type="binding site" evidence="8">
    <location>
        <begin position="10"/>
        <end position="18"/>
    </location>
    <ligand>
        <name>ATP</name>
        <dbReference type="ChEBI" id="CHEBI:30616"/>
    </ligand>
</feature>
<evidence type="ECO:0000256" key="2">
    <source>
        <dbReference type="ARBA" id="ARBA00022679"/>
    </source>
</evidence>
<dbReference type="EMBL" id="DVOE01000077">
    <property type="protein sequence ID" value="HIU99208.1"/>
    <property type="molecule type" value="Genomic_DNA"/>
</dbReference>
<dbReference type="InterPro" id="IPR011994">
    <property type="entry name" value="Cytidylate_kinase_dom"/>
</dbReference>
<keyword evidence="8" id="KW-0963">Cytoplasm</keyword>
<comment type="similarity">
    <text evidence="1 8">Belongs to the cytidylate kinase family. Type 1 subfamily.</text>
</comment>
<accession>A0A9D1NAQ3</accession>
<dbReference type="Proteomes" id="UP000886857">
    <property type="component" value="Unassembled WGS sequence"/>
</dbReference>
<organism evidence="10 11">
    <name type="scientific">Candidatus Limadaptatus stercoripullorum</name>
    <dbReference type="NCBI Taxonomy" id="2840846"/>
    <lineage>
        <taxon>Bacteria</taxon>
        <taxon>Bacillati</taxon>
        <taxon>Bacillota</taxon>
        <taxon>Clostridia</taxon>
        <taxon>Eubacteriales</taxon>
        <taxon>Candidatus Limadaptatus</taxon>
    </lineage>
</organism>
<evidence type="ECO:0000256" key="1">
    <source>
        <dbReference type="ARBA" id="ARBA00009427"/>
    </source>
</evidence>
<dbReference type="GO" id="GO:0006220">
    <property type="term" value="P:pyrimidine nucleotide metabolic process"/>
    <property type="evidence" value="ECO:0007669"/>
    <property type="project" value="UniProtKB-UniRule"/>
</dbReference>
<dbReference type="NCBIfam" id="TIGR00017">
    <property type="entry name" value="cmk"/>
    <property type="match status" value="1"/>
</dbReference>
<keyword evidence="5 8" id="KW-0067">ATP-binding</keyword>
<dbReference type="SUPFAM" id="SSF52540">
    <property type="entry name" value="P-loop containing nucleoside triphosphate hydrolases"/>
    <property type="match status" value="1"/>
</dbReference>
<evidence type="ECO:0000256" key="6">
    <source>
        <dbReference type="ARBA" id="ARBA00047615"/>
    </source>
</evidence>
<keyword evidence="2 8" id="KW-0808">Transferase</keyword>
<evidence type="ECO:0000313" key="11">
    <source>
        <dbReference type="Proteomes" id="UP000886857"/>
    </source>
</evidence>
<dbReference type="CDD" id="cd02020">
    <property type="entry name" value="CMPK"/>
    <property type="match status" value="1"/>
</dbReference>
<comment type="subcellular location">
    <subcellularLocation>
        <location evidence="8">Cytoplasm</location>
    </subcellularLocation>
</comment>
<dbReference type="GO" id="GO:0005737">
    <property type="term" value="C:cytoplasm"/>
    <property type="evidence" value="ECO:0007669"/>
    <property type="project" value="UniProtKB-SubCell"/>
</dbReference>
<reference evidence="10" key="2">
    <citation type="journal article" date="2021" name="PeerJ">
        <title>Extensive microbial diversity within the chicken gut microbiome revealed by metagenomics and culture.</title>
        <authorList>
            <person name="Gilroy R."/>
            <person name="Ravi A."/>
            <person name="Getino M."/>
            <person name="Pursley I."/>
            <person name="Horton D.L."/>
            <person name="Alikhan N.F."/>
            <person name="Baker D."/>
            <person name="Gharbi K."/>
            <person name="Hall N."/>
            <person name="Watson M."/>
            <person name="Adriaenssens E.M."/>
            <person name="Foster-Nyarko E."/>
            <person name="Jarju S."/>
            <person name="Secka A."/>
            <person name="Antonio M."/>
            <person name="Oren A."/>
            <person name="Chaudhuri R.R."/>
            <person name="La Ragione R."/>
            <person name="Hildebrand F."/>
            <person name="Pallen M.J."/>
        </authorList>
    </citation>
    <scope>NUCLEOTIDE SEQUENCE</scope>
    <source>
        <strain evidence="10">10406</strain>
    </source>
</reference>
<keyword evidence="3 8" id="KW-0547">Nucleotide-binding</keyword>
<reference evidence="10" key="1">
    <citation type="submission" date="2020-10" db="EMBL/GenBank/DDBJ databases">
        <authorList>
            <person name="Gilroy R."/>
        </authorList>
    </citation>
    <scope>NUCLEOTIDE SEQUENCE</scope>
    <source>
        <strain evidence="10">10406</strain>
    </source>
</reference>
<evidence type="ECO:0000259" key="9">
    <source>
        <dbReference type="Pfam" id="PF02224"/>
    </source>
</evidence>
<protein>
    <recommendedName>
        <fullName evidence="8">Cytidylate kinase</fullName>
        <shortName evidence="8">CK</shortName>
        <ecNumber evidence="8">2.7.4.25</ecNumber>
    </recommendedName>
    <alternativeName>
        <fullName evidence="8">Cytidine monophosphate kinase</fullName>
        <shortName evidence="8">CMP kinase</shortName>
    </alternativeName>
</protein>
<evidence type="ECO:0000256" key="8">
    <source>
        <dbReference type="HAMAP-Rule" id="MF_00238"/>
    </source>
</evidence>
<evidence type="ECO:0000256" key="3">
    <source>
        <dbReference type="ARBA" id="ARBA00022741"/>
    </source>
</evidence>
<comment type="caution">
    <text evidence="10">The sequence shown here is derived from an EMBL/GenBank/DDBJ whole genome shotgun (WGS) entry which is preliminary data.</text>
</comment>
<dbReference type="Gene3D" id="3.40.50.300">
    <property type="entry name" value="P-loop containing nucleotide triphosphate hydrolases"/>
    <property type="match status" value="1"/>
</dbReference>
<dbReference type="Pfam" id="PF02224">
    <property type="entry name" value="Cytidylate_kin"/>
    <property type="match status" value="1"/>
</dbReference>
<evidence type="ECO:0000313" key="10">
    <source>
        <dbReference type="EMBL" id="HIU99208.1"/>
    </source>
</evidence>